<dbReference type="Gramene" id="TKW27123">
    <property type="protein sequence ID" value="TKW27123"/>
    <property type="gene ID" value="SEVIR_3G237600v2"/>
</dbReference>
<dbReference type="AlphaFoldDB" id="A0A4U6VGK6"/>
<keyword evidence="2" id="KW-1185">Reference proteome</keyword>
<sequence>MGEQAVPRLSPPGLLATAAAAVALCSASPCPRRRPELHLARWRWRRRGPRPPTLDPARPGSVSLPRLARHGKTRAHWRGFACYRESLHLASFFLSLLFSLRHGLLSTFLNARCGCPDESRRLLLIWHRRSLQRRFLFFVVVESARQLTTHGSVFCRLHVPDAASDSNRGV</sequence>
<dbReference type="Proteomes" id="UP000298652">
    <property type="component" value="Chromosome 3"/>
</dbReference>
<evidence type="ECO:0000313" key="1">
    <source>
        <dbReference type="EMBL" id="TKW27123.1"/>
    </source>
</evidence>
<evidence type="ECO:0000313" key="2">
    <source>
        <dbReference type="Proteomes" id="UP000298652"/>
    </source>
</evidence>
<gene>
    <name evidence="1" type="ORF">SEVIR_3G237600v2</name>
</gene>
<protein>
    <submittedName>
        <fullName evidence="1">Uncharacterized protein</fullName>
    </submittedName>
</protein>
<dbReference type="EMBL" id="CM016554">
    <property type="protein sequence ID" value="TKW27123.1"/>
    <property type="molecule type" value="Genomic_DNA"/>
</dbReference>
<reference evidence="1" key="1">
    <citation type="submission" date="2019-03" db="EMBL/GenBank/DDBJ databases">
        <title>WGS assembly of Setaria viridis.</title>
        <authorList>
            <person name="Huang P."/>
            <person name="Jenkins J."/>
            <person name="Grimwood J."/>
            <person name="Barry K."/>
            <person name="Healey A."/>
            <person name="Mamidi S."/>
            <person name="Sreedasyam A."/>
            <person name="Shu S."/>
            <person name="Feldman M."/>
            <person name="Wu J."/>
            <person name="Yu Y."/>
            <person name="Chen C."/>
            <person name="Johnson J."/>
            <person name="Rokhsar D."/>
            <person name="Baxter I."/>
            <person name="Schmutz J."/>
            <person name="Brutnell T."/>
            <person name="Kellogg E."/>
        </authorList>
    </citation>
    <scope>NUCLEOTIDE SEQUENCE [LARGE SCALE GENOMIC DNA]</scope>
</reference>
<accession>A0A4U6VGK6</accession>
<proteinExistence type="predicted"/>
<organism evidence="1 2">
    <name type="scientific">Setaria viridis</name>
    <name type="common">Green bristlegrass</name>
    <name type="synonym">Setaria italica subsp. viridis</name>
    <dbReference type="NCBI Taxonomy" id="4556"/>
    <lineage>
        <taxon>Eukaryota</taxon>
        <taxon>Viridiplantae</taxon>
        <taxon>Streptophyta</taxon>
        <taxon>Embryophyta</taxon>
        <taxon>Tracheophyta</taxon>
        <taxon>Spermatophyta</taxon>
        <taxon>Magnoliopsida</taxon>
        <taxon>Liliopsida</taxon>
        <taxon>Poales</taxon>
        <taxon>Poaceae</taxon>
        <taxon>PACMAD clade</taxon>
        <taxon>Panicoideae</taxon>
        <taxon>Panicodae</taxon>
        <taxon>Paniceae</taxon>
        <taxon>Cenchrinae</taxon>
        <taxon>Setaria</taxon>
    </lineage>
</organism>
<name>A0A4U6VGK6_SETVI</name>